<dbReference type="eggNOG" id="COG1538">
    <property type="taxonomic scope" value="Bacteria"/>
</dbReference>
<dbReference type="Pfam" id="PF02321">
    <property type="entry name" value="OEP"/>
    <property type="match status" value="2"/>
</dbReference>
<accession>A0A078L158</accession>
<protein>
    <submittedName>
        <fullName evidence="2">Toluene efflux pump outer membrane protein TtgC</fullName>
    </submittedName>
</protein>
<comment type="similarity">
    <text evidence="1">Belongs to the outer membrane factor (OMF) (TC 1.B.17) family.</text>
</comment>
<evidence type="ECO:0000313" key="3">
    <source>
        <dbReference type="Proteomes" id="UP000044071"/>
    </source>
</evidence>
<evidence type="ECO:0000313" key="2">
    <source>
        <dbReference type="EMBL" id="CDZ78952.1"/>
    </source>
</evidence>
<gene>
    <name evidence="2" type="primary">ttgC_2</name>
    <name evidence="2" type="ORF">BN59_03267</name>
</gene>
<dbReference type="AlphaFoldDB" id="A0A078L158"/>
<name>A0A078L158_9GAMM</name>
<organism evidence="2 3">
    <name type="scientific">Legionella massiliensis</name>
    <dbReference type="NCBI Taxonomy" id="1034943"/>
    <lineage>
        <taxon>Bacteria</taxon>
        <taxon>Pseudomonadati</taxon>
        <taxon>Pseudomonadota</taxon>
        <taxon>Gammaproteobacteria</taxon>
        <taxon>Legionellales</taxon>
        <taxon>Legionellaceae</taxon>
        <taxon>Legionella</taxon>
    </lineage>
</organism>
<dbReference type="InterPro" id="IPR003423">
    <property type="entry name" value="OMP_efflux"/>
</dbReference>
<dbReference type="InterPro" id="IPR010131">
    <property type="entry name" value="MdtP/NodT-like"/>
</dbReference>
<dbReference type="GO" id="GO:0015562">
    <property type="term" value="F:efflux transmembrane transporter activity"/>
    <property type="evidence" value="ECO:0007669"/>
    <property type="project" value="InterPro"/>
</dbReference>
<evidence type="ECO:0000256" key="1">
    <source>
        <dbReference type="ARBA" id="ARBA00007613"/>
    </source>
</evidence>
<dbReference type="Proteomes" id="UP000044071">
    <property type="component" value="Unassembled WGS sequence"/>
</dbReference>
<sequence>MSSCTHHPQAIKVPQKWPVIDKNYRNSEEQLPCLAWWKKFNDPSLNTMVDKALIHNNDLKVAMANIEAAQGELKQVQLNWIPDVTGNAGYSSFPYLGFPGVLLNVVPAYTINIFKQIKEQQRAKHELKITQAMFQGTRLAVISQVSSAYFSYLSQIEQLTLVHNLERDLAKLITISQSMYEGGLYSRTNVELAKTELSLTQAKERVVQQNIVINANALHYLFDENPGALAVNSHFKNLNTNQIVLGALPFNIIENRPDLEQAKQELMAANAGIGIAVSNWLPSINLALARGEIAKVANGGQLGQAIHFNQAIAEIPLLRASAYGQLLKAKGLDKASYYRYTDTLRKVLRDVTNDLSAHDLYSKRLNDISKAERDLRKAYSLDQALYKKGIISHFNLIETKVRLDKLAIEVNQYKLEQLLTIVTLYQDLAAGYNYTVLVR</sequence>
<dbReference type="PANTHER" id="PTHR30203">
    <property type="entry name" value="OUTER MEMBRANE CATION EFFLUX PROTEIN"/>
    <property type="match status" value="1"/>
</dbReference>
<keyword evidence="3" id="KW-1185">Reference proteome</keyword>
<dbReference type="STRING" id="1034943.BN59_03267"/>
<dbReference type="Gene3D" id="2.20.200.10">
    <property type="entry name" value="Outer membrane efflux proteins (OEP)"/>
    <property type="match status" value="1"/>
</dbReference>
<reference evidence="2 3" key="1">
    <citation type="submission" date="2014-06" db="EMBL/GenBank/DDBJ databases">
        <authorList>
            <person name="Urmite Genomes Urmite Genomes"/>
        </authorList>
    </citation>
    <scope>NUCLEOTIDE SEQUENCE [LARGE SCALE GENOMIC DNA]</scope>
</reference>
<dbReference type="EMBL" id="CCSB01000004">
    <property type="protein sequence ID" value="CDZ78952.1"/>
    <property type="molecule type" value="Genomic_DNA"/>
</dbReference>
<dbReference type="Gene3D" id="1.20.1600.10">
    <property type="entry name" value="Outer membrane efflux proteins (OEP)"/>
    <property type="match status" value="1"/>
</dbReference>
<dbReference type="SUPFAM" id="SSF56954">
    <property type="entry name" value="Outer membrane efflux proteins (OEP)"/>
    <property type="match status" value="1"/>
</dbReference>
<proteinExistence type="inferred from homology"/>